<protein>
    <submittedName>
        <fullName evidence="2">Piwi domain-containing protein</fullName>
    </submittedName>
</protein>
<sequence>MKSGRANFQDGGSRGGGNRTNFQEGGNRNFRDGGNRGGGHRANFQDDGNRSNYNGGGPRRNFQDGGHRNLQDGGNRGAGPRRNFQDDGHRQNFQDGGNRNFQNGGNRGGYGRGRGNGDGGNRGRGGARPPSKPHVLTGEGAIFPVHVDPGRKAYRYDVSMDFRTVRYDGRAIVTSLTKEKRDTRTRALCYRILSIVMGATNDFGVPQIQIAYDNQNTLYSSQPFTQISYTVTKDQLTTELQELLKGNGEITVEISPNQEMEYVDLSDLSQYSSGDIVLDEDQSVRQVLEIILSQGALNSGIFSVVGSGQLYREEEKPIGRGLCTRYGTQKGIRVVEVDDPNNATTKKICPGLIVDFKCSPFYSVGNLLQKVKEFINADARNPNVWEDAIKFFQGIKVCPLYDKHRVLVVKNFDDRYVDEISITLGDGTDDSTGEVISLPDFYRTKKHCRLGEPHTRAVNVYGDKGQFPMELLSILPNQRVSLEKVTSYLREQVHRLNAVPPQQRYENIITEVHAMDFNSDVTKAFGIHVSSEPAENATALEFERPPKPTIIAGGNVQIQPNEDGKFDLGRNKYYQPCNINRWAIIYDGRDCDPHLIKGFHDTFKKVSQGRGITFKEDARLKGFNSRTSSFNDWRKLFKEFKDNQITFVILIDSKSNQHSHNILKMMEAVTKVLTQHVTLEVALKVVEQHQTQTLGNILLKINVKNGGSNYKVQFNTAERLDINKGDVLILGYDVAHPAGVSPEERKENIDKGHQSETRDPSTVGITANVLPDPSAFIGDFFFQPTCQEKVDKHELRIYVKQFLLRLKNNRKKLPGIVVILRDGVSEGQFKMTFEEELPAIRQGFADFEKETKLDYKPKFVFIICTKRHHKRFFEGSKGDFANPQAGSFIENTFTRPDCIEFYMQCHKAIKGTAKFVQVSVVLNEPEVSKKELFSFLHSLSYGHQIVCSPVSLPTPIYQADELAARGFEVYHSVKQHMPQEIKWENGEIKYYELSTLLNYSDSELGNRRFNA</sequence>
<proteinExistence type="predicted"/>
<name>A0AC35GJ68_9BILA</name>
<evidence type="ECO:0000313" key="1">
    <source>
        <dbReference type="Proteomes" id="UP000887580"/>
    </source>
</evidence>
<accession>A0AC35GJ68</accession>
<organism evidence="1 2">
    <name type="scientific">Panagrolaimus sp. PS1159</name>
    <dbReference type="NCBI Taxonomy" id="55785"/>
    <lineage>
        <taxon>Eukaryota</taxon>
        <taxon>Metazoa</taxon>
        <taxon>Ecdysozoa</taxon>
        <taxon>Nematoda</taxon>
        <taxon>Chromadorea</taxon>
        <taxon>Rhabditida</taxon>
        <taxon>Tylenchina</taxon>
        <taxon>Panagrolaimomorpha</taxon>
        <taxon>Panagrolaimoidea</taxon>
        <taxon>Panagrolaimidae</taxon>
        <taxon>Panagrolaimus</taxon>
    </lineage>
</organism>
<reference evidence="2" key="1">
    <citation type="submission" date="2022-11" db="UniProtKB">
        <authorList>
            <consortium name="WormBaseParasite"/>
        </authorList>
    </citation>
    <scope>IDENTIFICATION</scope>
</reference>
<evidence type="ECO:0000313" key="2">
    <source>
        <dbReference type="WBParaSite" id="PS1159_v2.g5942.t1"/>
    </source>
</evidence>
<dbReference type="WBParaSite" id="PS1159_v2.g5942.t1">
    <property type="protein sequence ID" value="PS1159_v2.g5942.t1"/>
    <property type="gene ID" value="PS1159_v2.g5942"/>
</dbReference>
<dbReference type="Proteomes" id="UP000887580">
    <property type="component" value="Unplaced"/>
</dbReference>